<feature type="transmembrane region" description="Helical" evidence="11">
    <location>
        <begin position="678"/>
        <end position="697"/>
    </location>
</feature>
<evidence type="ECO:0000256" key="6">
    <source>
        <dbReference type="ARBA" id="ARBA00022692"/>
    </source>
</evidence>
<dbReference type="SUPFAM" id="SSF53649">
    <property type="entry name" value="Alkaline phosphatase-like"/>
    <property type="match status" value="1"/>
</dbReference>
<name>A0AAE1Y265_9LAMI</name>
<comment type="pathway">
    <text evidence="2">Glycolipid biosynthesis; glycosylphosphatidylinositol-anchor biosynthesis.</text>
</comment>
<keyword evidence="13" id="KW-1185">Reference proteome</keyword>
<dbReference type="CDD" id="cd16023">
    <property type="entry name" value="GPI_EPT_3"/>
    <property type="match status" value="1"/>
</dbReference>
<feature type="transmembrane region" description="Helical" evidence="11">
    <location>
        <begin position="898"/>
        <end position="921"/>
    </location>
</feature>
<feature type="transmembrane region" description="Helical" evidence="11">
    <location>
        <begin position="854"/>
        <end position="877"/>
    </location>
</feature>
<accession>A0AAE1Y265</accession>
<feature type="transmembrane region" description="Helical" evidence="11">
    <location>
        <begin position="646"/>
        <end position="666"/>
    </location>
</feature>
<feature type="transmembrane region" description="Helical" evidence="11">
    <location>
        <begin position="717"/>
        <end position="740"/>
    </location>
</feature>
<evidence type="ECO:0000256" key="7">
    <source>
        <dbReference type="ARBA" id="ARBA00022824"/>
    </source>
</evidence>
<comment type="similarity">
    <text evidence="3">Belongs to the PIGG/PIGN/PIGO family. PIGO subfamily.</text>
</comment>
<dbReference type="GO" id="GO:0005789">
    <property type="term" value="C:endoplasmic reticulum membrane"/>
    <property type="evidence" value="ECO:0007669"/>
    <property type="project" value="UniProtKB-SubCell"/>
</dbReference>
<feature type="transmembrane region" description="Helical" evidence="11">
    <location>
        <begin position="806"/>
        <end position="826"/>
    </location>
</feature>
<dbReference type="GO" id="GO:0051377">
    <property type="term" value="F:mannose-ethanolamine phosphotransferase activity"/>
    <property type="evidence" value="ECO:0007669"/>
    <property type="project" value="InterPro"/>
</dbReference>
<evidence type="ECO:0000256" key="1">
    <source>
        <dbReference type="ARBA" id="ARBA00004477"/>
    </source>
</evidence>
<feature type="transmembrane region" description="Helical" evidence="11">
    <location>
        <begin position="508"/>
        <end position="527"/>
    </location>
</feature>
<reference evidence="12" key="1">
    <citation type="submission" date="2020-06" db="EMBL/GenBank/DDBJ databases">
        <authorList>
            <person name="Li T."/>
            <person name="Hu X."/>
            <person name="Zhang T."/>
            <person name="Song X."/>
            <person name="Zhang H."/>
            <person name="Dai N."/>
            <person name="Sheng W."/>
            <person name="Hou X."/>
            <person name="Wei L."/>
        </authorList>
    </citation>
    <scope>NUCLEOTIDE SEQUENCE</scope>
    <source>
        <strain evidence="12">3651</strain>
        <tissue evidence="12">Leaf</tissue>
    </source>
</reference>
<dbReference type="Proteomes" id="UP001293254">
    <property type="component" value="Unassembled WGS sequence"/>
</dbReference>
<evidence type="ECO:0000313" key="13">
    <source>
        <dbReference type="Proteomes" id="UP001293254"/>
    </source>
</evidence>
<keyword evidence="9 11" id="KW-0472">Membrane</keyword>
<evidence type="ECO:0000256" key="10">
    <source>
        <dbReference type="ARBA" id="ARBA00023180"/>
    </source>
</evidence>
<evidence type="ECO:0000256" key="5">
    <source>
        <dbReference type="ARBA" id="ARBA00022679"/>
    </source>
</evidence>
<feature type="transmembrane region" description="Helical" evidence="11">
    <location>
        <begin position="752"/>
        <end position="770"/>
    </location>
</feature>
<dbReference type="InterPro" id="IPR039524">
    <property type="entry name" value="PIGO/GPI13"/>
</dbReference>
<evidence type="ECO:0000256" key="9">
    <source>
        <dbReference type="ARBA" id="ARBA00023136"/>
    </source>
</evidence>
<dbReference type="InterPro" id="IPR037675">
    <property type="entry name" value="PIG-O_N"/>
</dbReference>
<evidence type="ECO:0000256" key="3">
    <source>
        <dbReference type="ARBA" id="ARBA00008695"/>
    </source>
</evidence>
<evidence type="ECO:0000313" key="12">
    <source>
        <dbReference type="EMBL" id="KAK4421874.1"/>
    </source>
</evidence>
<keyword evidence="5 12" id="KW-0808">Transferase</keyword>
<feature type="transmembrane region" description="Helical" evidence="11">
    <location>
        <begin position="933"/>
        <end position="955"/>
    </location>
</feature>
<feature type="transmembrane region" description="Helical" evidence="11">
    <location>
        <begin position="776"/>
        <end position="794"/>
    </location>
</feature>
<dbReference type="InterPro" id="IPR002591">
    <property type="entry name" value="Phosphodiest/P_Trfase"/>
</dbReference>
<dbReference type="EMBL" id="JACGWO010000008">
    <property type="protein sequence ID" value="KAK4421874.1"/>
    <property type="molecule type" value="Genomic_DNA"/>
</dbReference>
<feature type="transmembrane region" description="Helical" evidence="11">
    <location>
        <begin position="18"/>
        <end position="42"/>
    </location>
</feature>
<proteinExistence type="inferred from homology"/>
<keyword evidence="7" id="KW-0256">Endoplasmic reticulum</keyword>
<feature type="transmembrane region" description="Helical" evidence="11">
    <location>
        <begin position="547"/>
        <end position="570"/>
    </location>
</feature>
<sequence>MAANLASRRSENWGGWKWAFAVFLGIMLLHSLAILLFTRGFLLTRSELSQYSQCNDVADSPCIPPPPPDQNANGSCWTKPAVGRLVIIVLDALRFDFVAPSAFFAEKKPWMDKLQAIHKFASQNQSSTRIFKAIADPPTTSLQRLKGLTTGGLPTFIDVGNSFGAPAIVEDNLIHQLVQNGKRVVMMGDDTWLQLFPHHFVRSYPFPSFNVKDLDTVDNGCIMNLFPTLLEEDWDVLIAHFLGVDHAGHIFGVDSTPMIQKLEQYNEIIEKVVAVLESQSGPGGLHENTMLLVMGDHGQTINGDHGGGAAEEVETAIFALSLKKAPLPVPAAADSSSCQLDMHGRRICINSIPQLDFTATVSTLLGLPFPFGSIGRVNSQLFSLAGGTLKQEKSTTDDDRSTLEVENWMQTYANVLCINSWQVKKYIDVYSSLSLIGFSEKDLLHVSKLYAEAQELWSSTSKNFSQDRSHRAFAPLPLVKQQVDAYSQFLESVAALARSNWTEFNLKLMGLGFSIMFSSLYLHLFLIRRLDKLCGLQSCLSSYFREFFGVTFACILVLIRACSFLSNSFILEEGRVASFLLATIAIYQLRCAVAKKIMLLEALGLCLLVPLLRISIELGQLKQAVNSLFLKVDPSRTLGIDNDSQLWMYVAEVLPIFALIMVACLLYKSIASYSSQGILKYVVAVTLFNYMLIPLHWVSDSSLFSLPSFLEGVKGNIIPRVTYAAGLLQLSLLALSQLVVRERAQNLEECTVVKVLALLSAWSSTIIILSGKQGPLVALASSIGGWCLIRLMALEQDTRNESSRSSLSYALPVTQWSLLAVCMFFSTGHWCAFDGLRYAAAFIGFDEFSLFRQAILLTIDTFGFSHILPIFGLPLLVAFCYPQRQIKQVFSMRLCQVYLIYGFITAITVTFTMLCVTIHRRHLMVWGLFAPKFVFDVVGLLLGDLLIFLSALYYVA</sequence>
<evidence type="ECO:0000256" key="2">
    <source>
        <dbReference type="ARBA" id="ARBA00004687"/>
    </source>
</evidence>
<evidence type="ECO:0000256" key="4">
    <source>
        <dbReference type="ARBA" id="ARBA00022502"/>
    </source>
</evidence>
<comment type="caution">
    <text evidence="12">The sequence shown here is derived from an EMBL/GenBank/DDBJ whole genome shotgun (WGS) entry which is preliminary data.</text>
</comment>
<dbReference type="Gene3D" id="3.40.720.10">
    <property type="entry name" value="Alkaline Phosphatase, subunit A"/>
    <property type="match status" value="1"/>
</dbReference>
<protein>
    <submittedName>
        <fullName evidence="12">GPI ethanolamine phosphate transferase 3</fullName>
    </submittedName>
</protein>
<dbReference type="PANTHER" id="PTHR23071:SF1">
    <property type="entry name" value="GPI ETHANOLAMINE PHOSPHATE TRANSFERASE 3"/>
    <property type="match status" value="1"/>
</dbReference>
<dbReference type="GO" id="GO:0006506">
    <property type="term" value="P:GPI anchor biosynthetic process"/>
    <property type="evidence" value="ECO:0007669"/>
    <property type="project" value="UniProtKB-KW"/>
</dbReference>
<organism evidence="12 13">
    <name type="scientific">Sesamum alatum</name>
    <dbReference type="NCBI Taxonomy" id="300844"/>
    <lineage>
        <taxon>Eukaryota</taxon>
        <taxon>Viridiplantae</taxon>
        <taxon>Streptophyta</taxon>
        <taxon>Embryophyta</taxon>
        <taxon>Tracheophyta</taxon>
        <taxon>Spermatophyta</taxon>
        <taxon>Magnoliopsida</taxon>
        <taxon>eudicotyledons</taxon>
        <taxon>Gunneridae</taxon>
        <taxon>Pentapetalae</taxon>
        <taxon>asterids</taxon>
        <taxon>lamiids</taxon>
        <taxon>Lamiales</taxon>
        <taxon>Pedaliaceae</taxon>
        <taxon>Sesamum</taxon>
    </lineage>
</organism>
<evidence type="ECO:0000256" key="8">
    <source>
        <dbReference type="ARBA" id="ARBA00022989"/>
    </source>
</evidence>
<evidence type="ECO:0000256" key="11">
    <source>
        <dbReference type="SAM" id="Phobius"/>
    </source>
</evidence>
<reference evidence="12" key="2">
    <citation type="journal article" date="2024" name="Plant">
        <title>Genomic evolution and insights into agronomic trait innovations of Sesamum species.</title>
        <authorList>
            <person name="Miao H."/>
            <person name="Wang L."/>
            <person name="Qu L."/>
            <person name="Liu H."/>
            <person name="Sun Y."/>
            <person name="Le M."/>
            <person name="Wang Q."/>
            <person name="Wei S."/>
            <person name="Zheng Y."/>
            <person name="Lin W."/>
            <person name="Duan Y."/>
            <person name="Cao H."/>
            <person name="Xiong S."/>
            <person name="Wang X."/>
            <person name="Wei L."/>
            <person name="Li C."/>
            <person name="Ma Q."/>
            <person name="Ju M."/>
            <person name="Zhao R."/>
            <person name="Li G."/>
            <person name="Mu C."/>
            <person name="Tian Q."/>
            <person name="Mei H."/>
            <person name="Zhang T."/>
            <person name="Gao T."/>
            <person name="Zhang H."/>
        </authorList>
    </citation>
    <scope>NUCLEOTIDE SEQUENCE</scope>
    <source>
        <strain evidence="12">3651</strain>
    </source>
</reference>
<dbReference type="AlphaFoldDB" id="A0AAE1Y265"/>
<gene>
    <name evidence="12" type="ORF">Salat_2138000</name>
</gene>
<dbReference type="InterPro" id="IPR017850">
    <property type="entry name" value="Alkaline_phosphatase_core_sf"/>
</dbReference>
<dbReference type="PANTHER" id="PTHR23071">
    <property type="entry name" value="PHOSPHATIDYLINOSITOL GLYCAN"/>
    <property type="match status" value="1"/>
</dbReference>
<keyword evidence="10" id="KW-0325">Glycoprotein</keyword>
<keyword evidence="6 11" id="KW-0812">Transmembrane</keyword>
<comment type="subcellular location">
    <subcellularLocation>
        <location evidence="1">Endoplasmic reticulum membrane</location>
        <topology evidence="1">Multi-pass membrane protein</topology>
    </subcellularLocation>
</comment>
<keyword evidence="4" id="KW-0337">GPI-anchor biosynthesis</keyword>
<keyword evidence="8 11" id="KW-1133">Transmembrane helix</keyword>
<dbReference type="Pfam" id="PF01663">
    <property type="entry name" value="Phosphodiest"/>
    <property type="match status" value="1"/>
</dbReference>